<dbReference type="PANTHER" id="PTHR11803:SF39">
    <property type="entry name" value="2-IMINOBUTANOATE_2-IMINOPROPANOATE DEAMINASE"/>
    <property type="match status" value="1"/>
</dbReference>
<dbReference type="AlphaFoldDB" id="A0A4D6YBG7"/>
<sequence length="128" mass="14516">MNSEINKDNIPNPIGPYTPVIKIENLIFISGQIASTIDLNNSDNDISIQTTEILNNIKYIIEQANAKIENIIKTTLFIIDLKHLNTINKIYKKFFLNHSTRFPTRSCIGVSKLPNDALIEIEAIAYKK</sequence>
<dbReference type="SUPFAM" id="SSF55298">
    <property type="entry name" value="YjgF-like"/>
    <property type="match status" value="1"/>
</dbReference>
<dbReference type="Pfam" id="PF01042">
    <property type="entry name" value="Ribonuc_L-PSP"/>
    <property type="match status" value="1"/>
</dbReference>
<dbReference type="Gene3D" id="3.30.1330.40">
    <property type="entry name" value="RutC-like"/>
    <property type="match status" value="1"/>
</dbReference>
<dbReference type="Proteomes" id="UP000298566">
    <property type="component" value="Chromosome"/>
</dbReference>
<evidence type="ECO:0000313" key="3">
    <source>
        <dbReference type="Proteomes" id="UP000298566"/>
    </source>
</evidence>
<dbReference type="PANTHER" id="PTHR11803">
    <property type="entry name" value="2-IMINOBUTANOATE/2-IMINOPROPANOATE DEAMINASE RIDA"/>
    <property type="match status" value="1"/>
</dbReference>
<dbReference type="CDD" id="cd00448">
    <property type="entry name" value="YjgF_YER057c_UK114_family"/>
    <property type="match status" value="1"/>
</dbReference>
<dbReference type="InterPro" id="IPR035959">
    <property type="entry name" value="RutC-like_sf"/>
</dbReference>
<evidence type="ECO:0000256" key="1">
    <source>
        <dbReference type="ARBA" id="ARBA00010552"/>
    </source>
</evidence>
<reference evidence="2 3" key="1">
    <citation type="submission" date="2018-10" db="EMBL/GenBank/DDBJ databases">
        <title>Comparative functional genomics of the obligate endosymbiont Buchnera aphidicola.</title>
        <authorList>
            <person name="Chong R.A."/>
        </authorList>
    </citation>
    <scope>NUCLEOTIDE SEQUENCE [LARGE SCALE GENOMIC DNA]</scope>
    <source>
        <strain evidence="2 3">Mrh</strain>
    </source>
</reference>
<gene>
    <name evidence="2" type="ORF">D9V73_01715</name>
</gene>
<dbReference type="NCBIfam" id="TIGR00004">
    <property type="entry name" value="Rid family detoxifying hydrolase"/>
    <property type="match status" value="1"/>
</dbReference>
<organism evidence="2 3">
    <name type="scientific">Buchnera aphidicola subsp. Melaphis rhois</name>
    <dbReference type="NCBI Taxonomy" id="118103"/>
    <lineage>
        <taxon>Bacteria</taxon>
        <taxon>Pseudomonadati</taxon>
        <taxon>Pseudomonadota</taxon>
        <taxon>Gammaproteobacteria</taxon>
        <taxon>Enterobacterales</taxon>
        <taxon>Erwiniaceae</taxon>
        <taxon>Buchnera</taxon>
    </lineage>
</organism>
<comment type="similarity">
    <text evidence="1">Belongs to the RutC family.</text>
</comment>
<dbReference type="RefSeq" id="WP_158336562.1">
    <property type="nucleotide sequence ID" value="NZ_CP033004.1"/>
</dbReference>
<protein>
    <submittedName>
        <fullName evidence="2">RidA family protein</fullName>
    </submittedName>
</protein>
<dbReference type="GO" id="GO:0019239">
    <property type="term" value="F:deaminase activity"/>
    <property type="evidence" value="ECO:0007669"/>
    <property type="project" value="TreeGrafter"/>
</dbReference>
<dbReference type="FunFam" id="3.30.1330.40:FF:000001">
    <property type="entry name" value="L-PSP family endoribonuclease"/>
    <property type="match status" value="1"/>
</dbReference>
<dbReference type="InterPro" id="IPR019897">
    <property type="entry name" value="RidA_CS"/>
</dbReference>
<name>A0A4D6YBG7_BUCMH</name>
<dbReference type="InterPro" id="IPR006175">
    <property type="entry name" value="YjgF/YER057c/UK114"/>
</dbReference>
<proteinExistence type="inferred from homology"/>
<dbReference type="GO" id="GO:0005829">
    <property type="term" value="C:cytosol"/>
    <property type="evidence" value="ECO:0007669"/>
    <property type="project" value="TreeGrafter"/>
</dbReference>
<dbReference type="PROSITE" id="PS01094">
    <property type="entry name" value="UPF0076"/>
    <property type="match status" value="1"/>
</dbReference>
<dbReference type="InterPro" id="IPR006056">
    <property type="entry name" value="RidA"/>
</dbReference>
<accession>A0A4D6YBG7</accession>
<dbReference type="OrthoDB" id="9803101at2"/>
<dbReference type="EMBL" id="CP033004">
    <property type="protein sequence ID" value="QCI23354.1"/>
    <property type="molecule type" value="Genomic_DNA"/>
</dbReference>
<evidence type="ECO:0000313" key="2">
    <source>
        <dbReference type="EMBL" id="QCI23354.1"/>
    </source>
</evidence>